<organism evidence="2 3">
    <name type="scientific">Streptomyces rubellomurinus (strain ATCC 31215)</name>
    <dbReference type="NCBI Taxonomy" id="359131"/>
    <lineage>
        <taxon>Bacteria</taxon>
        <taxon>Bacillati</taxon>
        <taxon>Actinomycetota</taxon>
        <taxon>Actinomycetes</taxon>
        <taxon>Kitasatosporales</taxon>
        <taxon>Streptomycetaceae</taxon>
        <taxon>Streptomyces</taxon>
    </lineage>
</organism>
<dbReference type="RefSeq" id="WP_045691991.1">
    <property type="nucleotide sequence ID" value="NZ_JZKH01000001.1"/>
</dbReference>
<evidence type="ECO:0000256" key="1">
    <source>
        <dbReference type="SAM" id="MobiDB-lite"/>
    </source>
</evidence>
<dbReference type="PATRIC" id="fig|359131.3.peg.241"/>
<proteinExistence type="predicted"/>
<feature type="region of interest" description="Disordered" evidence="1">
    <location>
        <begin position="473"/>
        <end position="496"/>
    </location>
</feature>
<keyword evidence="3" id="KW-1185">Reference proteome</keyword>
<evidence type="ECO:0000313" key="2">
    <source>
        <dbReference type="EMBL" id="KJS63854.1"/>
    </source>
</evidence>
<reference evidence="2 3" key="1">
    <citation type="submission" date="2015-02" db="EMBL/GenBank/DDBJ databases">
        <authorList>
            <person name="Ju K.-S."/>
            <person name="Doroghazi J.R."/>
            <person name="Metcalf W."/>
        </authorList>
    </citation>
    <scope>NUCLEOTIDE SEQUENCE [LARGE SCALE GENOMIC DNA]</scope>
    <source>
        <strain evidence="2 3">ATCC 31215</strain>
    </source>
</reference>
<comment type="caution">
    <text evidence="2">The sequence shown here is derived from an EMBL/GenBank/DDBJ whole genome shotgun (WGS) entry which is preliminary data.</text>
</comment>
<dbReference type="OrthoDB" id="9763471at2"/>
<evidence type="ECO:0000313" key="3">
    <source>
        <dbReference type="Proteomes" id="UP000033699"/>
    </source>
</evidence>
<sequence>MPREHVDQSGSYRYRLEPLSRTDEVATGLAARVHDPAWALARQWQFGEFAGQDAGSPVLAVVSGRSTPISAWRPAAAPGVREVHPWVPYDPASGPLDALVESEGATEPDEYTRVEGGAHFVRLLDEAGLSSALPRVLAVYRFDPVPAPSGPPAGLVTLLAPRVPDAGKLAADLVAGALRVDGLAEVGARWLAWWRGIAPVDTPDTFDPHRFEHRADFSCGTKVFHAEEYLGDGLDWFSVDLDPGAGPAAAAPDLPFSHEVVPATVRFGGIPADRFWEMEDAQVDFGAAEVSALDTGRLLVIAFGEVYGNDWFLFPLEVPVGSLTTLDGIVVTDSFGDTRTVRRAGGADAGWNLFTVTGTDDGLLVMPSGQGAVGERLETVLLARDELANLAWAIEKSVTDLRGELVDRRERWLRTAPKGTPCTAAQSSQSSGTGSYGVQTVVPDYWLPLVPQAIALASIRFVLVQLNQPGASSQPLGRLLRPDSSVPEEEVPREGAEVTRSPVLARWYDGSWHPWVRREKNPGCGESSSGLLFDIVRPSETWP</sequence>
<protein>
    <submittedName>
        <fullName evidence="2">Uncharacterized protein</fullName>
    </submittedName>
</protein>
<dbReference type="AlphaFoldDB" id="A0A0F2TL18"/>
<dbReference type="EMBL" id="JZKH01000001">
    <property type="protein sequence ID" value="KJS63854.1"/>
    <property type="molecule type" value="Genomic_DNA"/>
</dbReference>
<dbReference type="Proteomes" id="UP000033699">
    <property type="component" value="Unassembled WGS sequence"/>
</dbReference>
<gene>
    <name evidence="2" type="ORF">VM95_01090</name>
</gene>
<name>A0A0F2TL18_STRR3</name>
<accession>A0A0F2TL18</accession>